<dbReference type="GO" id="GO:0006123">
    <property type="term" value="P:mitochondrial electron transport, cytochrome c to oxygen"/>
    <property type="evidence" value="ECO:0007669"/>
    <property type="project" value="TreeGrafter"/>
</dbReference>
<keyword evidence="7 9" id="KW-0472">Membrane</keyword>
<dbReference type="GO" id="GO:0005739">
    <property type="term" value="C:mitochondrion"/>
    <property type="evidence" value="ECO:0007669"/>
    <property type="project" value="TreeGrafter"/>
</dbReference>
<feature type="transmembrane region" description="Helical" evidence="9">
    <location>
        <begin position="195"/>
        <end position="217"/>
    </location>
</feature>
<dbReference type="PANTHER" id="PTHR11403:SF7">
    <property type="entry name" value="CYTOCHROME C OXIDASE SUBUNIT 3"/>
    <property type="match status" value="1"/>
</dbReference>
<name>A0A8K1I2L3_9HEMI</name>
<feature type="transmembrane region" description="Helical" evidence="9">
    <location>
        <begin position="12"/>
        <end position="33"/>
    </location>
</feature>
<keyword evidence="8 11" id="KW-0496">Mitochondrion</keyword>
<feature type="transmembrane region" description="Helical" evidence="9">
    <location>
        <begin position="161"/>
        <end position="180"/>
    </location>
</feature>
<dbReference type="InterPro" id="IPR024791">
    <property type="entry name" value="Cyt_c/ubiquinol_Oxase_su3"/>
</dbReference>
<evidence type="ECO:0000256" key="6">
    <source>
        <dbReference type="ARBA" id="ARBA00022989"/>
    </source>
</evidence>
<dbReference type="AlphaFoldDB" id="A0A8K1I2L3"/>
<keyword evidence="4 8" id="KW-0812">Transmembrane</keyword>
<keyword evidence="5" id="KW-1278">Translocase</keyword>
<protein>
    <recommendedName>
        <fullName evidence="3 8">Cytochrome c oxidase subunit 3</fullName>
    </recommendedName>
</protein>
<reference evidence="11" key="1">
    <citation type="submission" date="2020-06" db="EMBL/GenBank/DDBJ databases">
        <authorList>
            <person name="Hu B."/>
            <person name="Fan Z."/>
            <person name="Wei H."/>
            <person name="Chen M."/>
            <person name="Qiu R."/>
            <person name="Song Y."/>
            <person name="Zhu W."/>
            <person name="Xu W."/>
            <person name="Wang F."/>
        </authorList>
    </citation>
    <scope>NUCLEOTIDE SEQUENCE</scope>
</reference>
<evidence type="ECO:0000256" key="1">
    <source>
        <dbReference type="ARBA" id="ARBA00004141"/>
    </source>
</evidence>
<proteinExistence type="inferred from homology"/>
<dbReference type="GO" id="GO:0004129">
    <property type="term" value="F:cytochrome-c oxidase activity"/>
    <property type="evidence" value="ECO:0007669"/>
    <property type="project" value="InterPro"/>
</dbReference>
<evidence type="ECO:0000256" key="7">
    <source>
        <dbReference type="ARBA" id="ARBA00023136"/>
    </source>
</evidence>
<sequence>MNNHPFHLVEKSPWPITGTIGVMSMLSGMVMWFMKQENMFLMMGMLIIILTMVQWWRDVTREASFQGLHTEKVIKSMKLGMMMFILSEILFFMSFFWAFFHSSLSPQMEIGMQWPPLGIMSFNPLNIPMLNTMILLSSGITITWAHNALILKNFTKMNQAMMMTILLGIYFSMLQLYEYIEAPFCMSDSVYGSTFFLATGFHGLHVIIGTIFIMMSAKRNLTLHFSKNHHVGFEASAWYWHFVDVVWLFLYTSIYWWGG</sequence>
<dbReference type="InterPro" id="IPR033945">
    <property type="entry name" value="Cyt_c_oxase_su3_dom"/>
</dbReference>
<evidence type="ECO:0000256" key="4">
    <source>
        <dbReference type="ARBA" id="ARBA00022692"/>
    </source>
</evidence>
<dbReference type="SUPFAM" id="SSF81452">
    <property type="entry name" value="Cytochrome c oxidase subunit III-like"/>
    <property type="match status" value="1"/>
</dbReference>
<dbReference type="Gene3D" id="1.20.120.80">
    <property type="entry name" value="Cytochrome c oxidase, subunit III, four-helix bundle"/>
    <property type="match status" value="1"/>
</dbReference>
<dbReference type="Gene3D" id="1.10.287.70">
    <property type="match status" value="1"/>
</dbReference>
<dbReference type="InterPro" id="IPR013833">
    <property type="entry name" value="Cyt_c_oxidase_su3_a-hlx"/>
</dbReference>
<dbReference type="InterPro" id="IPR035973">
    <property type="entry name" value="Cyt_c_oxidase_su3-like_sf"/>
</dbReference>
<feature type="transmembrane region" description="Helical" evidence="9">
    <location>
        <begin position="238"/>
        <end position="258"/>
    </location>
</feature>
<evidence type="ECO:0000256" key="3">
    <source>
        <dbReference type="ARBA" id="ARBA00015944"/>
    </source>
</evidence>
<keyword evidence="6 9" id="KW-1133">Transmembrane helix</keyword>
<evidence type="ECO:0000259" key="10">
    <source>
        <dbReference type="PROSITE" id="PS50253"/>
    </source>
</evidence>
<dbReference type="CDD" id="cd01665">
    <property type="entry name" value="Cyt_c_Oxidase_III"/>
    <property type="match status" value="1"/>
</dbReference>
<comment type="function">
    <text evidence="8">Component of the cytochrome c oxidase, the last enzyme in the mitochondrial electron transport chain which drives oxidative phosphorylation. The respiratory chain contains 3 multisubunit complexes succinate dehydrogenase (complex II, CII), ubiquinol-cytochrome c oxidoreductase (cytochrome b-c1 complex, complex III, CIII) and cytochrome c oxidase (complex IV, CIV), that cooperate to transfer electrons derived from NADH and succinate to molecular oxygen, creating an electrochemical gradient over the inner membrane that drives transmembrane transport and the ATP synthase. Cytochrome c oxidase is the component of the respiratory chain that catalyzes the reduction of oxygen to water. Electrons originating from reduced cytochrome c in the intermembrane space (IMS) are transferred via the dinuclear copper A center (CU(A)) of subunit 2 and heme A of subunit 1 to the active site in subunit 1, a binuclear center (BNC) formed by heme A3 and copper B (CU(B)). The BNC reduces molecular oxygen to 2 water molecules using 4 electrons from cytochrome c in the IMS and 4 protons from the mitochondrial matrix.</text>
</comment>
<organism evidence="11">
    <name type="scientific">Eupteryx gracilirama</name>
    <dbReference type="NCBI Taxonomy" id="2879584"/>
    <lineage>
        <taxon>Eukaryota</taxon>
        <taxon>Metazoa</taxon>
        <taxon>Ecdysozoa</taxon>
        <taxon>Arthropoda</taxon>
        <taxon>Hexapoda</taxon>
        <taxon>Insecta</taxon>
        <taxon>Pterygota</taxon>
        <taxon>Neoptera</taxon>
        <taxon>Paraneoptera</taxon>
        <taxon>Hemiptera</taxon>
        <taxon>Auchenorrhyncha</taxon>
        <taxon>Membracoidea</taxon>
        <taxon>Cicadellidae</taxon>
        <taxon>Typhlocybinae</taxon>
        <taxon>Typhlocybini</taxon>
        <taxon>Eupteryx</taxon>
    </lineage>
</organism>
<dbReference type="GO" id="GO:0016020">
    <property type="term" value="C:membrane"/>
    <property type="evidence" value="ECO:0007669"/>
    <property type="project" value="UniProtKB-SubCell"/>
</dbReference>
<evidence type="ECO:0000256" key="2">
    <source>
        <dbReference type="ARBA" id="ARBA00010581"/>
    </source>
</evidence>
<evidence type="ECO:0000256" key="5">
    <source>
        <dbReference type="ARBA" id="ARBA00022967"/>
    </source>
</evidence>
<dbReference type="InterPro" id="IPR000298">
    <property type="entry name" value="Cyt_c_oxidase-like_su3"/>
</dbReference>
<feature type="domain" description="Heme-copper oxidase subunit III family profile" evidence="10">
    <location>
        <begin position="2"/>
        <end position="259"/>
    </location>
</feature>
<evidence type="ECO:0000313" key="11">
    <source>
        <dbReference type="EMBL" id="UBT70829.1"/>
    </source>
</evidence>
<evidence type="ECO:0000256" key="9">
    <source>
        <dbReference type="SAM" id="Phobius"/>
    </source>
</evidence>
<dbReference type="Pfam" id="PF00510">
    <property type="entry name" value="COX3"/>
    <property type="match status" value="1"/>
</dbReference>
<dbReference type="PROSITE" id="PS50253">
    <property type="entry name" value="COX3"/>
    <property type="match status" value="1"/>
</dbReference>
<feature type="transmembrane region" description="Helical" evidence="9">
    <location>
        <begin position="77"/>
        <end position="100"/>
    </location>
</feature>
<comment type="subcellular location">
    <subcellularLocation>
        <location evidence="1">Membrane</location>
        <topology evidence="1">Multi-pass membrane protein</topology>
    </subcellularLocation>
</comment>
<feature type="transmembrane region" description="Helical" evidence="9">
    <location>
        <begin position="129"/>
        <end position="149"/>
    </location>
</feature>
<feature type="transmembrane region" description="Helical" evidence="9">
    <location>
        <begin position="39"/>
        <end position="56"/>
    </location>
</feature>
<accession>A0A8K1I2L3</accession>
<gene>
    <name evidence="11" type="primary">COX3</name>
</gene>
<dbReference type="FunFam" id="1.20.120.80:FF:000002">
    <property type="entry name" value="Cytochrome c oxidase subunit 3"/>
    <property type="match status" value="1"/>
</dbReference>
<geneLocation type="mitochondrion" evidence="11"/>
<evidence type="ECO:0000256" key="8">
    <source>
        <dbReference type="RuleBase" id="RU003375"/>
    </source>
</evidence>
<dbReference type="PANTHER" id="PTHR11403">
    <property type="entry name" value="CYTOCHROME C OXIDASE SUBUNIT III"/>
    <property type="match status" value="1"/>
</dbReference>
<comment type="similarity">
    <text evidence="2 8">Belongs to the cytochrome c oxidase subunit 3 family.</text>
</comment>
<dbReference type="EMBL" id="MT594485">
    <property type="protein sequence ID" value="UBT70829.1"/>
    <property type="molecule type" value="Genomic_DNA"/>
</dbReference>